<accession>D8Q6J4</accession>
<keyword evidence="3" id="KW-1185">Reference proteome</keyword>
<dbReference type="VEuPathDB" id="FungiDB:SCHCODRAFT_02627630"/>
<evidence type="ECO:0000313" key="3">
    <source>
        <dbReference type="Proteomes" id="UP000007431"/>
    </source>
</evidence>
<dbReference type="GeneID" id="9587124"/>
<dbReference type="InParanoid" id="D8Q6J4"/>
<sequence>MNISTPSIASSTPITCAYQPSLLEAQAALGVDRDIWYWPRAPDEYQSLGGAGAAMAWISWHESQAQAWWQGYRACQAQFIAPLHPNSDAQQAPLASTLAFAQSPLRSDPSTPEVYAPETACCSDPPNLPIPSNDEDALEEDIVDYAYACSSRHLLSDYPDDVYPSPPQDHESDEWTSSSASSSSSDSMASCADDLDNSLPAWSEYVEADCPGALDLADDPIPAALRARHSFSDVKLGPTGRYTLQARKTLPLYAEEQRVPIEI</sequence>
<dbReference type="EMBL" id="GL377307">
    <property type="protein sequence ID" value="EFI96649.1"/>
    <property type="molecule type" value="Genomic_DNA"/>
</dbReference>
<proteinExistence type="predicted"/>
<dbReference type="OrthoDB" id="10465873at2759"/>
<organism evidence="3">
    <name type="scientific">Schizophyllum commune (strain H4-8 / FGSC 9210)</name>
    <name type="common">Split gill fungus</name>
    <dbReference type="NCBI Taxonomy" id="578458"/>
    <lineage>
        <taxon>Eukaryota</taxon>
        <taxon>Fungi</taxon>
        <taxon>Dikarya</taxon>
        <taxon>Basidiomycota</taxon>
        <taxon>Agaricomycotina</taxon>
        <taxon>Agaricomycetes</taxon>
        <taxon>Agaricomycetidae</taxon>
        <taxon>Agaricales</taxon>
        <taxon>Schizophyllaceae</taxon>
        <taxon>Schizophyllum</taxon>
    </lineage>
</organism>
<reference evidence="2 3" key="1">
    <citation type="journal article" date="2010" name="Nat. Biotechnol.">
        <title>Genome sequence of the model mushroom Schizophyllum commune.</title>
        <authorList>
            <person name="Ohm R.A."/>
            <person name="de Jong J.F."/>
            <person name="Lugones L.G."/>
            <person name="Aerts A."/>
            <person name="Kothe E."/>
            <person name="Stajich J.E."/>
            <person name="de Vries R.P."/>
            <person name="Record E."/>
            <person name="Levasseur A."/>
            <person name="Baker S.E."/>
            <person name="Bartholomew K.A."/>
            <person name="Coutinho P.M."/>
            <person name="Erdmann S."/>
            <person name="Fowler T.J."/>
            <person name="Gathman A.C."/>
            <person name="Lombard V."/>
            <person name="Henrissat B."/>
            <person name="Knabe N."/>
            <person name="Kuees U."/>
            <person name="Lilly W.W."/>
            <person name="Lindquist E."/>
            <person name="Lucas S."/>
            <person name="Magnuson J.K."/>
            <person name="Piumi F."/>
            <person name="Raudaskoski M."/>
            <person name="Salamov A."/>
            <person name="Schmutz J."/>
            <person name="Schwarze F.W.M.R."/>
            <person name="vanKuyk P.A."/>
            <person name="Horton J.S."/>
            <person name="Grigoriev I.V."/>
            <person name="Woesten H.A.B."/>
        </authorList>
    </citation>
    <scope>NUCLEOTIDE SEQUENCE [LARGE SCALE GENOMIC DNA]</scope>
    <source>
        <strain evidence="3">H4-8 / FGSC 9210</strain>
    </source>
</reference>
<protein>
    <submittedName>
        <fullName evidence="2">Uncharacterized protein</fullName>
    </submittedName>
</protein>
<feature type="non-terminal residue" evidence="2">
    <location>
        <position position="263"/>
    </location>
</feature>
<evidence type="ECO:0000313" key="2">
    <source>
        <dbReference type="EMBL" id="EFI96649.1"/>
    </source>
</evidence>
<name>D8Q6J4_SCHCM</name>
<dbReference type="HOGENOM" id="CLU_1058288_0_0_1"/>
<feature type="region of interest" description="Disordered" evidence="1">
    <location>
        <begin position="104"/>
        <end position="134"/>
    </location>
</feature>
<dbReference type="KEGG" id="scm:SCHCO_02627630"/>
<feature type="compositionally biased region" description="Low complexity" evidence="1">
    <location>
        <begin position="177"/>
        <end position="192"/>
    </location>
</feature>
<gene>
    <name evidence="2" type="ORF">SCHCODRAFT_110182</name>
</gene>
<feature type="region of interest" description="Disordered" evidence="1">
    <location>
        <begin position="158"/>
        <end position="192"/>
    </location>
</feature>
<evidence type="ECO:0000256" key="1">
    <source>
        <dbReference type="SAM" id="MobiDB-lite"/>
    </source>
</evidence>
<dbReference type="Proteomes" id="UP000007431">
    <property type="component" value="Unassembled WGS sequence"/>
</dbReference>
<dbReference type="AlphaFoldDB" id="D8Q6J4"/>